<dbReference type="EMBL" id="QRDQ01000010">
    <property type="protein sequence ID" value="RED22456.1"/>
    <property type="molecule type" value="Genomic_DNA"/>
</dbReference>
<dbReference type="AlphaFoldDB" id="A0A3D9FQ97"/>
<proteinExistence type="predicted"/>
<name>A0A3D9FQ97_9FLAO</name>
<comment type="caution">
    <text evidence="1">The sequence shown here is derived from an EMBL/GenBank/DDBJ whole genome shotgun (WGS) entry which is preliminary data.</text>
</comment>
<dbReference type="RefSeq" id="WP_115889085.1">
    <property type="nucleotide sequence ID" value="NZ_QRDQ01000010.1"/>
</dbReference>
<reference evidence="1 2" key="1">
    <citation type="submission" date="2018-07" db="EMBL/GenBank/DDBJ databases">
        <title>Genomic Encyclopedia of Archaeal and Bacterial Type Strains, Phase II (KMG-II): from individual species to whole genera.</title>
        <authorList>
            <person name="Goeker M."/>
        </authorList>
    </citation>
    <scope>NUCLEOTIDE SEQUENCE [LARGE SCALE GENOMIC DNA]</scope>
    <source>
        <strain evidence="1 2">DSM 25795</strain>
    </source>
</reference>
<keyword evidence="2" id="KW-1185">Reference proteome</keyword>
<dbReference type="OrthoDB" id="1097953at2"/>
<evidence type="ECO:0000313" key="2">
    <source>
        <dbReference type="Proteomes" id="UP000257004"/>
    </source>
</evidence>
<protein>
    <submittedName>
        <fullName evidence="1">Uncharacterized protein</fullName>
    </submittedName>
</protein>
<evidence type="ECO:0000313" key="1">
    <source>
        <dbReference type="EMBL" id="RED22456.1"/>
    </source>
</evidence>
<sequence>MELKEFISESIKQITDGLIEGHNYIKQKSPTSEGVENGYRKIHFDIGVQSNEGNKDDIGGKITVSQIFQVGGKTESSSSTINTNRIQFDVLIAISHKKYI</sequence>
<organism evidence="1 2">
    <name type="scientific">Flavobacterium cutihirudinis</name>
    <dbReference type="NCBI Taxonomy" id="1265740"/>
    <lineage>
        <taxon>Bacteria</taxon>
        <taxon>Pseudomonadati</taxon>
        <taxon>Bacteroidota</taxon>
        <taxon>Flavobacteriia</taxon>
        <taxon>Flavobacteriales</taxon>
        <taxon>Flavobacteriaceae</taxon>
        <taxon>Flavobacterium</taxon>
    </lineage>
</organism>
<accession>A0A3D9FQ97</accession>
<dbReference type="Proteomes" id="UP000257004">
    <property type="component" value="Unassembled WGS sequence"/>
</dbReference>
<gene>
    <name evidence="1" type="ORF">BD847_3085</name>
</gene>